<reference evidence="2" key="1">
    <citation type="journal article" date="2014" name="PLoS ONE">
        <title>Transcriptome-Based Identification of ABC Transporters in the Western Tarnished Plant Bug Lygus hesperus.</title>
        <authorList>
            <person name="Hull J.J."/>
            <person name="Chaney K."/>
            <person name="Geib S.M."/>
            <person name="Fabrick J.A."/>
            <person name="Brent C.S."/>
            <person name="Walsh D."/>
            <person name="Lavine L.C."/>
        </authorList>
    </citation>
    <scope>NUCLEOTIDE SEQUENCE</scope>
</reference>
<evidence type="ECO:0000256" key="1">
    <source>
        <dbReference type="SAM" id="MobiDB-lite"/>
    </source>
</evidence>
<feature type="region of interest" description="Disordered" evidence="1">
    <location>
        <begin position="27"/>
        <end position="113"/>
    </location>
</feature>
<reference evidence="2" key="2">
    <citation type="submission" date="2014-07" db="EMBL/GenBank/DDBJ databases">
        <authorList>
            <person name="Hull J."/>
        </authorList>
    </citation>
    <scope>NUCLEOTIDE SEQUENCE</scope>
</reference>
<dbReference type="AlphaFoldDB" id="A0A0A9ZHM7"/>
<proteinExistence type="predicted"/>
<protein>
    <submittedName>
        <fullName evidence="2">Fer-1-like protein 4</fullName>
    </submittedName>
</protein>
<organism evidence="2">
    <name type="scientific">Lygus hesperus</name>
    <name type="common">Western plant bug</name>
    <dbReference type="NCBI Taxonomy" id="30085"/>
    <lineage>
        <taxon>Eukaryota</taxon>
        <taxon>Metazoa</taxon>
        <taxon>Ecdysozoa</taxon>
        <taxon>Arthropoda</taxon>
        <taxon>Hexapoda</taxon>
        <taxon>Insecta</taxon>
        <taxon>Pterygota</taxon>
        <taxon>Neoptera</taxon>
        <taxon>Paraneoptera</taxon>
        <taxon>Hemiptera</taxon>
        <taxon>Heteroptera</taxon>
        <taxon>Panheteroptera</taxon>
        <taxon>Cimicomorpha</taxon>
        <taxon>Miridae</taxon>
        <taxon>Mirini</taxon>
        <taxon>Lygus</taxon>
    </lineage>
</organism>
<gene>
    <name evidence="2" type="primary">Fer1l4</name>
    <name evidence="2" type="ORF">CM83_102495</name>
</gene>
<feature type="non-terminal residue" evidence="2">
    <location>
        <position position="1"/>
    </location>
</feature>
<sequence>KVLNQNYFEDKGKTNLQRDTAVEFVIPAENLNTNEASEQDDSSESSSSTSEEEISSDSENNSSTEEDFLGFEGEAPDPNQEMPNSARPLRQRRPPIWSEDYVMDSDSDSSDSSYASFLAHLESDLRNSDEPLENWSEAIKDEIKAHLQNDSWVLTDKKNAEHVVAYF</sequence>
<evidence type="ECO:0000313" key="2">
    <source>
        <dbReference type="EMBL" id="JAG43388.1"/>
    </source>
</evidence>
<accession>A0A0A9ZHM7</accession>
<name>A0A0A9ZHM7_LYGHE</name>
<feature type="region of interest" description="Disordered" evidence="1">
    <location>
        <begin position="1"/>
        <end position="20"/>
    </location>
</feature>
<dbReference type="EMBL" id="GBHO01000216">
    <property type="protein sequence ID" value="JAG43388.1"/>
    <property type="molecule type" value="Transcribed_RNA"/>
</dbReference>